<organism evidence="1 2">
    <name type="scientific">Triparma laevis f. inornata</name>
    <dbReference type="NCBI Taxonomy" id="1714386"/>
    <lineage>
        <taxon>Eukaryota</taxon>
        <taxon>Sar</taxon>
        <taxon>Stramenopiles</taxon>
        <taxon>Ochrophyta</taxon>
        <taxon>Bolidophyceae</taxon>
        <taxon>Parmales</taxon>
        <taxon>Triparmaceae</taxon>
        <taxon>Triparma</taxon>
    </lineage>
</organism>
<evidence type="ECO:0008006" key="3">
    <source>
        <dbReference type="Google" id="ProtNLM"/>
    </source>
</evidence>
<dbReference type="GO" id="GO:0035091">
    <property type="term" value="F:phosphatidylinositol binding"/>
    <property type="evidence" value="ECO:0007669"/>
    <property type="project" value="InterPro"/>
</dbReference>
<accession>A0A9W6ZI71</accession>
<sequence length="197" mass="21331">MATKEEKVPLSAESLTMIQQLGDLSALISTSPESKSTGHPEYKLTVTDKKTLQSYEVADRFDAFRKVKKIVETESKGLMVAKFPKTFAKSSLGVKLSKSELASRETQLNNYVAEMLTKLDQMNEKEVRLIADFMGLKHLNVASKTAGRAAKKIEQAFINKRASQKGGGGTKMEEVKVEGVDGGAPVPTPSGCGCTIS</sequence>
<comment type="caution">
    <text evidence="1">The sequence shown here is derived from an EMBL/GenBank/DDBJ whole genome shotgun (WGS) entry which is preliminary data.</text>
</comment>
<dbReference type="EMBL" id="BLQM01000041">
    <property type="protein sequence ID" value="GMH54867.1"/>
    <property type="molecule type" value="Genomic_DNA"/>
</dbReference>
<dbReference type="AlphaFoldDB" id="A0A9W6ZI71"/>
<evidence type="ECO:0000313" key="2">
    <source>
        <dbReference type="Proteomes" id="UP001162640"/>
    </source>
</evidence>
<dbReference type="Gene3D" id="3.30.1520.10">
    <property type="entry name" value="Phox-like domain"/>
    <property type="match status" value="1"/>
</dbReference>
<evidence type="ECO:0000313" key="1">
    <source>
        <dbReference type="EMBL" id="GMH54867.1"/>
    </source>
</evidence>
<reference evidence="2" key="1">
    <citation type="journal article" date="2023" name="Commun. Biol.">
        <title>Genome analysis of Parmales, the sister group of diatoms, reveals the evolutionary specialization of diatoms from phago-mixotrophs to photoautotrophs.</title>
        <authorList>
            <person name="Ban H."/>
            <person name="Sato S."/>
            <person name="Yoshikawa S."/>
            <person name="Yamada K."/>
            <person name="Nakamura Y."/>
            <person name="Ichinomiya M."/>
            <person name="Sato N."/>
            <person name="Blanc-Mathieu R."/>
            <person name="Endo H."/>
            <person name="Kuwata A."/>
            <person name="Ogata H."/>
        </authorList>
    </citation>
    <scope>NUCLEOTIDE SEQUENCE [LARGE SCALE GENOMIC DNA]</scope>
</reference>
<dbReference type="InterPro" id="IPR036871">
    <property type="entry name" value="PX_dom_sf"/>
</dbReference>
<dbReference type="Proteomes" id="UP001162640">
    <property type="component" value="Unassembled WGS sequence"/>
</dbReference>
<name>A0A9W6ZI71_9STRA</name>
<gene>
    <name evidence="1" type="ORF">TL16_g01771</name>
</gene>
<proteinExistence type="predicted"/>
<protein>
    <recommendedName>
        <fullName evidence="3">PX domain-containing protein</fullName>
    </recommendedName>
</protein>